<reference evidence="8 9" key="1">
    <citation type="submission" date="2013-02" db="EMBL/GenBank/DDBJ databases">
        <authorList>
            <person name="Fiebig A."/>
            <person name="Goeker M."/>
            <person name="Klenk H.-P.P."/>
        </authorList>
    </citation>
    <scope>NUCLEOTIDE SEQUENCE [LARGE SCALE GENOMIC DNA]</scope>
    <source>
        <strain evidence="8 9">DSM 19309</strain>
    </source>
</reference>
<dbReference type="EMBL" id="AOSK01000136">
    <property type="protein sequence ID" value="EYD71607.1"/>
    <property type="molecule type" value="Genomic_DNA"/>
</dbReference>
<dbReference type="STRING" id="442562.Rumeso_05008"/>
<feature type="compositionally biased region" description="Polar residues" evidence="7">
    <location>
        <begin position="9"/>
        <end position="21"/>
    </location>
</feature>
<evidence type="ECO:0000256" key="6">
    <source>
        <dbReference type="ARBA" id="ARBA00023136"/>
    </source>
</evidence>
<organism evidence="8 9">
    <name type="scientific">Rubellimicrobium mesophilum DSM 19309</name>
    <dbReference type="NCBI Taxonomy" id="442562"/>
    <lineage>
        <taxon>Bacteria</taxon>
        <taxon>Pseudomonadati</taxon>
        <taxon>Pseudomonadota</taxon>
        <taxon>Alphaproteobacteria</taxon>
        <taxon>Rhodobacterales</taxon>
        <taxon>Roseobacteraceae</taxon>
        <taxon>Rubellimicrobium</taxon>
    </lineage>
</organism>
<dbReference type="PANTHER" id="PTHR12219:SF8">
    <property type="entry name" value="NADH DEHYDROGENASE [UBIQUINONE] IRON-SULFUR PROTEIN 4, MITOCHONDRIAL"/>
    <property type="match status" value="1"/>
</dbReference>
<dbReference type="Gene3D" id="3.30.160.190">
    <property type="entry name" value="atu1810 like domain"/>
    <property type="match status" value="1"/>
</dbReference>
<keyword evidence="5" id="KW-0249">Electron transport</keyword>
<evidence type="ECO:0000256" key="5">
    <source>
        <dbReference type="ARBA" id="ARBA00022982"/>
    </source>
</evidence>
<dbReference type="HOGENOM" id="CLU_077196_4_1_5"/>
<evidence type="ECO:0000256" key="4">
    <source>
        <dbReference type="ARBA" id="ARBA00022946"/>
    </source>
</evidence>
<comment type="caution">
    <text evidence="8">The sequence shown here is derived from an EMBL/GenBank/DDBJ whole genome shotgun (WGS) entry which is preliminary data.</text>
</comment>
<dbReference type="GO" id="GO:0022900">
    <property type="term" value="P:electron transport chain"/>
    <property type="evidence" value="ECO:0007669"/>
    <property type="project" value="InterPro"/>
</dbReference>
<name>A0A017HAV5_9RHOB</name>
<evidence type="ECO:0000256" key="1">
    <source>
        <dbReference type="ARBA" id="ARBA00004370"/>
    </source>
</evidence>
<dbReference type="PANTHER" id="PTHR12219">
    <property type="entry name" value="NADH-UBIQUINONE OXIDOREDUCTASE"/>
    <property type="match status" value="1"/>
</dbReference>
<dbReference type="InterPro" id="IPR006885">
    <property type="entry name" value="NADH_UbQ_FeS_4_mit-like"/>
</dbReference>
<sequence length="103" mass="11650">MRGRISKMPRNNTQIGSATTSDWVLDFEPGSERHIDPLMGWTGSLDTQTQVRMTFDTKEAAMAYALKQGIEVVVVPDHERKMNIRPGGYGENFASGRREPWTH</sequence>
<protein>
    <submittedName>
        <fullName evidence="8">NADH-ubiquinone oxidoreductase family protein</fullName>
    </submittedName>
</protein>
<evidence type="ECO:0000313" key="9">
    <source>
        <dbReference type="Proteomes" id="UP000019666"/>
    </source>
</evidence>
<gene>
    <name evidence="8" type="ORF">Rumeso_05008</name>
</gene>
<dbReference type="InterPro" id="IPR038532">
    <property type="entry name" value="NDUFS4-like_sf"/>
</dbReference>
<dbReference type="GO" id="GO:0016020">
    <property type="term" value="C:membrane"/>
    <property type="evidence" value="ECO:0007669"/>
    <property type="project" value="UniProtKB-SubCell"/>
</dbReference>
<dbReference type="PATRIC" id="fig|442562.3.peg.4929"/>
<evidence type="ECO:0000256" key="2">
    <source>
        <dbReference type="ARBA" id="ARBA00022448"/>
    </source>
</evidence>
<keyword evidence="8" id="KW-0830">Ubiquinone</keyword>
<feature type="region of interest" description="Disordered" evidence="7">
    <location>
        <begin position="1"/>
        <end position="21"/>
    </location>
</feature>
<keyword evidence="6" id="KW-0472">Membrane</keyword>
<dbReference type="RefSeq" id="WP_037284430.1">
    <property type="nucleotide sequence ID" value="NZ_KK088637.1"/>
</dbReference>
<accession>A0A017HAV5</accession>
<dbReference type="Pfam" id="PF04800">
    <property type="entry name" value="NDUS4"/>
    <property type="match status" value="1"/>
</dbReference>
<dbReference type="OrthoDB" id="9799572at2"/>
<evidence type="ECO:0000313" key="8">
    <source>
        <dbReference type="EMBL" id="EYD71607.1"/>
    </source>
</evidence>
<keyword evidence="3" id="KW-0679">Respiratory chain</keyword>
<evidence type="ECO:0000256" key="3">
    <source>
        <dbReference type="ARBA" id="ARBA00022660"/>
    </source>
</evidence>
<comment type="subcellular location">
    <subcellularLocation>
        <location evidence="1">Membrane</location>
    </subcellularLocation>
</comment>
<evidence type="ECO:0000256" key="7">
    <source>
        <dbReference type="SAM" id="MobiDB-lite"/>
    </source>
</evidence>
<keyword evidence="2" id="KW-0813">Transport</keyword>
<keyword evidence="4" id="KW-0809">Transit peptide</keyword>
<proteinExistence type="predicted"/>
<dbReference type="AlphaFoldDB" id="A0A017HAV5"/>
<keyword evidence="9" id="KW-1185">Reference proteome</keyword>
<dbReference type="Proteomes" id="UP000019666">
    <property type="component" value="Unassembled WGS sequence"/>
</dbReference>